<dbReference type="Pfam" id="PF13087">
    <property type="entry name" value="AAA_12"/>
    <property type="match status" value="1"/>
</dbReference>
<dbReference type="InParanoid" id="A0A1Y1USI0"/>
<organism evidence="4 5">
    <name type="scientific">Kockovaella imperatae</name>
    <dbReference type="NCBI Taxonomy" id="4999"/>
    <lineage>
        <taxon>Eukaryota</taxon>
        <taxon>Fungi</taxon>
        <taxon>Dikarya</taxon>
        <taxon>Basidiomycota</taxon>
        <taxon>Agaricomycotina</taxon>
        <taxon>Tremellomycetes</taxon>
        <taxon>Tremellales</taxon>
        <taxon>Cuniculitremaceae</taxon>
        <taxon>Kockovaella</taxon>
    </lineage>
</organism>
<dbReference type="InterPro" id="IPR041677">
    <property type="entry name" value="DNA2/NAM7_AAA_11"/>
</dbReference>
<dbReference type="GO" id="GO:0016787">
    <property type="term" value="F:hydrolase activity"/>
    <property type="evidence" value="ECO:0007669"/>
    <property type="project" value="UniProtKB-KW"/>
</dbReference>
<comment type="caution">
    <text evidence="4">The sequence shown here is derived from an EMBL/GenBank/DDBJ whole genome shotgun (WGS) entry which is preliminary data.</text>
</comment>
<evidence type="ECO:0000313" key="4">
    <source>
        <dbReference type="EMBL" id="ORX40980.1"/>
    </source>
</evidence>
<keyword evidence="5" id="KW-1185">Reference proteome</keyword>
<dbReference type="Gene3D" id="3.40.50.300">
    <property type="entry name" value="P-loop containing nucleotide triphosphate hydrolases"/>
    <property type="match status" value="2"/>
</dbReference>
<dbReference type="SUPFAM" id="SSF52540">
    <property type="entry name" value="P-loop containing nucleoside triphosphate hydrolases"/>
    <property type="match status" value="1"/>
</dbReference>
<dbReference type="PANTHER" id="PTHR10887">
    <property type="entry name" value="DNA2/NAM7 HELICASE FAMILY"/>
    <property type="match status" value="1"/>
</dbReference>
<dbReference type="FunCoup" id="A0A1Y1USI0">
    <property type="interactions" value="907"/>
</dbReference>
<dbReference type="GO" id="GO:0032574">
    <property type="term" value="F:5'-3' RNA helicase activity"/>
    <property type="evidence" value="ECO:0007669"/>
    <property type="project" value="InterPro"/>
</dbReference>
<evidence type="ECO:0000256" key="1">
    <source>
        <dbReference type="ARBA" id="ARBA00023158"/>
    </source>
</evidence>
<evidence type="ECO:0000259" key="2">
    <source>
        <dbReference type="Pfam" id="PF13086"/>
    </source>
</evidence>
<evidence type="ECO:0000313" key="5">
    <source>
        <dbReference type="Proteomes" id="UP000193218"/>
    </source>
</evidence>
<dbReference type="InterPro" id="IPR027417">
    <property type="entry name" value="P-loop_NTPase"/>
</dbReference>
<dbReference type="InterPro" id="IPR041679">
    <property type="entry name" value="DNA2/NAM7-like_C"/>
</dbReference>
<dbReference type="Proteomes" id="UP000193218">
    <property type="component" value="Unassembled WGS sequence"/>
</dbReference>
<name>A0A1Y1USI0_9TREE</name>
<accession>A0A1Y1USI0</accession>
<dbReference type="CDD" id="cd18038">
    <property type="entry name" value="DEXXQc_Helz-like"/>
    <property type="match status" value="1"/>
</dbReference>
<protein>
    <submittedName>
        <fullName evidence="4">p-loop containing nucleoside triphosphate hydrolase protein</fullName>
    </submittedName>
</protein>
<dbReference type="EMBL" id="NBSH01000001">
    <property type="protein sequence ID" value="ORX40980.1"/>
    <property type="molecule type" value="Genomic_DNA"/>
</dbReference>
<dbReference type="InterPro" id="IPR026122">
    <property type="entry name" value="MOV-10/SDE3_DEXXQ/H-box"/>
</dbReference>
<dbReference type="OrthoDB" id="6513042at2759"/>
<sequence>MQDAVTRLDRAMRHSNAIARRWLFPQLEGASNPAQTLSHSPWDPSTLDATLNEEQMSAAIAIASRSHTIPYLISGPPGTGKTKTLVASILSILQVNPHAHIIACAPSNPAADTIVSRLIPRMNANQLLRLNPPNRTFAEVPDDVLRYCHVEGDAFGLPCYAKLMAFQVVVTTCQDAEILIRARATNLDTMATELAHGELFHPDQPLNILPHWTHLLVDEAGQASEPEIAIPLSVLLPPPTSLTSISDPVVVLCGDVHQLGPRVLSVAARTGELDVSLLERLFERPVYASHPMSRTSIRHRRANGASGASGAPGPPPFCDLVRNYRSLPEILMIPSTLFYEDTLVPAARDVGHLAWEGLPNPAMPIAFLGCDSEENWIEEGASWYNLGEIRMVVETVGSLLGNVPDLRQEQIAIITPWREQVWRLRAALRKATFFKVDVGNVENYQGREFRVTILSTVRGSKRFIQSDHQANMGVIFERKRFNVAITRAKDLLVIIGNAACLSLDPFWNQFLQFCLRNGLYKGPETGIKDTGACMSRLEIEMRMRNESDLDEEKNLTIANAVASLALETR</sequence>
<reference evidence="4 5" key="1">
    <citation type="submission" date="2017-03" db="EMBL/GenBank/DDBJ databases">
        <title>Widespread Adenine N6-methylation of Active Genes in Fungi.</title>
        <authorList>
            <consortium name="DOE Joint Genome Institute"/>
            <person name="Mondo S.J."/>
            <person name="Dannebaum R.O."/>
            <person name="Kuo R.C."/>
            <person name="Louie K.B."/>
            <person name="Bewick A.J."/>
            <person name="Labutti K."/>
            <person name="Haridas S."/>
            <person name="Kuo A."/>
            <person name="Salamov A."/>
            <person name="Ahrendt S.R."/>
            <person name="Lau R."/>
            <person name="Bowen B.P."/>
            <person name="Lipzen A."/>
            <person name="Sullivan W."/>
            <person name="Andreopoulos W.B."/>
            <person name="Clum A."/>
            <person name="Lindquist E."/>
            <person name="Daum C."/>
            <person name="Northen T.R."/>
            <person name="Ramamoorthy G."/>
            <person name="Schmitz R.J."/>
            <person name="Gryganskyi A."/>
            <person name="Culley D."/>
            <person name="Magnuson J."/>
            <person name="James T.Y."/>
            <person name="O'Malley M.A."/>
            <person name="Stajich J.E."/>
            <person name="Spatafora J.W."/>
            <person name="Visel A."/>
            <person name="Grigoriev I.V."/>
        </authorList>
    </citation>
    <scope>NUCLEOTIDE SEQUENCE [LARGE SCALE GENOMIC DNA]</scope>
    <source>
        <strain evidence="4 5">NRRL Y-17943</strain>
    </source>
</reference>
<dbReference type="GO" id="GO:0005829">
    <property type="term" value="C:cytosol"/>
    <property type="evidence" value="ECO:0007669"/>
    <property type="project" value="TreeGrafter"/>
</dbReference>
<dbReference type="InterPro" id="IPR047187">
    <property type="entry name" value="SF1_C_Upf1"/>
</dbReference>
<feature type="domain" description="DNA2/NAM7 helicase-like C-terminal" evidence="3">
    <location>
        <begin position="320"/>
        <end position="498"/>
    </location>
</feature>
<keyword evidence="1" id="KW-0943">RNA-mediated gene silencing</keyword>
<evidence type="ECO:0000259" key="3">
    <source>
        <dbReference type="Pfam" id="PF13087"/>
    </source>
</evidence>
<dbReference type="AlphaFoldDB" id="A0A1Y1USI0"/>
<dbReference type="CDD" id="cd18808">
    <property type="entry name" value="SF1_C_Upf1"/>
    <property type="match status" value="1"/>
</dbReference>
<gene>
    <name evidence="4" type="ORF">BD324DRAFT_31400</name>
</gene>
<dbReference type="STRING" id="4999.A0A1Y1USI0"/>
<dbReference type="InterPro" id="IPR045055">
    <property type="entry name" value="DNA2/NAM7-like"/>
</dbReference>
<dbReference type="GeneID" id="33554271"/>
<dbReference type="GO" id="GO:0035194">
    <property type="term" value="P:regulatory ncRNA-mediated post-transcriptional gene silencing"/>
    <property type="evidence" value="ECO:0007669"/>
    <property type="project" value="TreeGrafter"/>
</dbReference>
<keyword evidence="4" id="KW-0378">Hydrolase</keyword>
<proteinExistence type="predicted"/>
<dbReference type="RefSeq" id="XP_021874659.1">
    <property type="nucleotide sequence ID" value="XM_022012463.1"/>
</dbReference>
<dbReference type="Pfam" id="PF13086">
    <property type="entry name" value="AAA_11"/>
    <property type="match status" value="1"/>
</dbReference>
<feature type="domain" description="DNA2/NAM7 helicase helicase" evidence="2">
    <location>
        <begin position="51"/>
        <end position="134"/>
    </location>
</feature>
<dbReference type="GO" id="GO:0003723">
    <property type="term" value="F:RNA binding"/>
    <property type="evidence" value="ECO:0007669"/>
    <property type="project" value="InterPro"/>
</dbReference>
<dbReference type="PANTHER" id="PTHR10887:SF322">
    <property type="entry name" value="HELICASE MOV-10"/>
    <property type="match status" value="1"/>
</dbReference>